<dbReference type="PROSITE" id="PS00508">
    <property type="entry name" value="NI_HGENASE_L_2"/>
    <property type="match status" value="1"/>
</dbReference>
<dbReference type="Pfam" id="PF00374">
    <property type="entry name" value="NiFeSe_Hases"/>
    <property type="match status" value="1"/>
</dbReference>
<comment type="cofactor">
    <cofactor evidence="2">
        <name>Ni(2+)</name>
        <dbReference type="ChEBI" id="CHEBI:49786"/>
    </cofactor>
</comment>
<dbReference type="GO" id="GO:0008901">
    <property type="term" value="F:ferredoxin hydrogenase activity"/>
    <property type="evidence" value="ECO:0007669"/>
    <property type="project" value="InterPro"/>
</dbReference>
<sequence length="119" mass="13288">MCIRDSLYTILKCLDDLDTSGKVIADHIPQGDGSMGWAANEAPRGTDIHLAKVKDGRVLWYEMLVPTTWNFPTCSRGLKGAPWQIAEMVVRAYDPCVSCATHMIVVDEKNRIVAQRIIQ</sequence>
<feature type="binding site" evidence="2">
    <location>
        <position position="102"/>
    </location>
    <ligand>
        <name>Mg(2+)</name>
        <dbReference type="ChEBI" id="CHEBI:18420"/>
    </ligand>
</feature>
<feature type="binding site" evidence="2">
    <location>
        <position position="63"/>
    </location>
    <ligand>
        <name>Mg(2+)</name>
        <dbReference type="ChEBI" id="CHEBI:18420"/>
    </ligand>
</feature>
<keyword evidence="2" id="KW-0479">Metal-binding</keyword>
<keyword evidence="2" id="KW-0533">Nickel</keyword>
<comment type="caution">
    <text evidence="3">The sequence shown here is derived from an EMBL/GenBank/DDBJ whole genome shotgun (WGS) entry which is preliminary data.</text>
</comment>
<evidence type="ECO:0000313" key="3">
    <source>
        <dbReference type="EMBL" id="KKG39922.1"/>
    </source>
</evidence>
<feature type="binding site" evidence="2">
    <location>
        <position position="96"/>
    </location>
    <ligand>
        <name>Ni(2+)</name>
        <dbReference type="ChEBI" id="CHEBI:49786"/>
    </ligand>
</feature>
<keyword evidence="1" id="KW-0560">Oxidoreductase</keyword>
<name>A0A0F8EGZ3_METMZ</name>
<dbReference type="InterPro" id="IPR018194">
    <property type="entry name" value="Ni-dep_hyd_lsu_Ni_BS"/>
</dbReference>
<feature type="binding site" evidence="2">
    <location>
        <position position="99"/>
    </location>
    <ligand>
        <name>Fe cation</name>
        <dbReference type="ChEBI" id="CHEBI:24875"/>
    </ligand>
</feature>
<dbReference type="Proteomes" id="UP000034577">
    <property type="component" value="Unassembled WGS sequence"/>
</dbReference>
<keyword evidence="2" id="KW-0460">Magnesium</keyword>
<dbReference type="GO" id="GO:0016151">
    <property type="term" value="F:nickel cation binding"/>
    <property type="evidence" value="ECO:0007669"/>
    <property type="project" value="InterPro"/>
</dbReference>
<accession>A0A0F8EGZ3</accession>
<evidence type="ECO:0000256" key="2">
    <source>
        <dbReference type="PIRSR" id="PIRSR601501-1"/>
    </source>
</evidence>
<evidence type="ECO:0000256" key="1">
    <source>
        <dbReference type="ARBA" id="ARBA00023002"/>
    </source>
</evidence>
<comment type="cofactor">
    <cofactor evidence="2">
        <name>Fe cation</name>
        <dbReference type="ChEBI" id="CHEBI:24875"/>
    </cofactor>
</comment>
<dbReference type="Gene3D" id="1.10.645.10">
    <property type="entry name" value="Cytochrome-c3 Hydrogenase, chain B"/>
    <property type="match status" value="1"/>
</dbReference>
<dbReference type="AlphaFoldDB" id="A0A0F8EGZ3"/>
<evidence type="ECO:0000313" key="4">
    <source>
        <dbReference type="Proteomes" id="UP000034577"/>
    </source>
</evidence>
<dbReference type="PANTHER" id="PTHR43600:SF1">
    <property type="entry name" value="COENZYME F420 HYDROGENASE SUBUNIT ALPHA"/>
    <property type="match status" value="1"/>
</dbReference>
<protein>
    <recommendedName>
        <fullName evidence="5">Coenzyme F420 hydrogenase</fullName>
    </recommendedName>
</protein>
<evidence type="ECO:0008006" key="5">
    <source>
        <dbReference type="Google" id="ProtNLM"/>
    </source>
</evidence>
<reference evidence="3 4" key="1">
    <citation type="journal article" date="2015" name="ISME J.">
        <title>Genomic and phenotypic differentiation among Methanosarcina mazei populations from Columbia River sediment.</title>
        <authorList>
            <person name="Youngblut N.D."/>
            <person name="Wirth J.S."/>
            <person name="Henriksen J.R."/>
            <person name="Smith M."/>
            <person name="Simon H."/>
            <person name="Metcalf W.W."/>
            <person name="Whitaker R.J."/>
        </authorList>
    </citation>
    <scope>NUCLEOTIDE SEQUENCE [LARGE SCALE GENOMIC DNA]</scope>
    <source>
        <strain evidence="3 4">3.F.A.2.12</strain>
    </source>
</reference>
<gene>
    <name evidence="3" type="ORF">DU35_17055</name>
</gene>
<dbReference type="InterPro" id="IPR001501">
    <property type="entry name" value="Ni-dep_hyd_lsu"/>
</dbReference>
<dbReference type="SUPFAM" id="SSF56762">
    <property type="entry name" value="HydB/Nqo4-like"/>
    <property type="match status" value="1"/>
</dbReference>
<keyword evidence="2" id="KW-0408">Iron</keyword>
<organism evidence="3 4">
    <name type="scientific">Methanosarcina mazei</name>
    <name type="common">Methanosarcina frisia</name>
    <dbReference type="NCBI Taxonomy" id="2209"/>
    <lineage>
        <taxon>Archaea</taxon>
        <taxon>Methanobacteriati</taxon>
        <taxon>Methanobacteriota</taxon>
        <taxon>Stenosarchaea group</taxon>
        <taxon>Methanomicrobia</taxon>
        <taxon>Methanosarcinales</taxon>
        <taxon>Methanosarcinaceae</taxon>
        <taxon>Methanosarcina</taxon>
    </lineage>
</organism>
<dbReference type="EMBL" id="JJPD01000123">
    <property type="protein sequence ID" value="KKG39922.1"/>
    <property type="molecule type" value="Genomic_DNA"/>
</dbReference>
<dbReference type="PANTHER" id="PTHR43600">
    <property type="entry name" value="COENZYME F420 HYDROGENASE, SUBUNIT ALPHA"/>
    <property type="match status" value="1"/>
</dbReference>
<dbReference type="InterPro" id="IPR029014">
    <property type="entry name" value="NiFe-Hase_large"/>
</dbReference>
<proteinExistence type="predicted"/>
<dbReference type="PATRIC" id="fig|2209.63.peg.3729"/>